<dbReference type="Gene3D" id="2.40.50.140">
    <property type="entry name" value="Nucleic acid-binding proteins"/>
    <property type="match status" value="1"/>
</dbReference>
<dbReference type="EMBL" id="JWHR01000099">
    <property type="protein sequence ID" value="KHS56892.1"/>
    <property type="molecule type" value="Genomic_DNA"/>
</dbReference>
<keyword evidence="1 2" id="KW-0238">DNA-binding</keyword>
<comment type="caution">
    <text evidence="2">Lacks conserved residue(s) required for the propagation of feature annotation.</text>
</comment>
<dbReference type="CDD" id="cd04496">
    <property type="entry name" value="SSB_OBF"/>
    <property type="match status" value="1"/>
</dbReference>
<keyword evidence="2" id="KW-0227">DNA damage</keyword>
<name>A0A0B3W3C4_9FIRM</name>
<accession>A0A0B3W3C4</accession>
<keyword evidence="6" id="KW-1185">Reference proteome</keyword>
<reference evidence="5 6" key="1">
    <citation type="submission" date="2014-12" db="EMBL/GenBank/DDBJ databases">
        <title>Draft genome sequence of Terrisporobacter sp. 08-306576, isolated from the blood culture of a bacteremia patient.</title>
        <authorList>
            <person name="Lund L.C."/>
            <person name="Sydenham T.V."/>
            <person name="Hogh S.V."/>
            <person name="Skov M.N."/>
            <person name="Kemp M."/>
            <person name="Justesen U.S."/>
        </authorList>
    </citation>
    <scope>NUCLEOTIDE SEQUENCE [LARGE SCALE GENOMIC DNA]</scope>
    <source>
        <strain evidence="5 6">08-306576</strain>
    </source>
</reference>
<dbReference type="STRING" id="1577792.QX51_11020"/>
<keyword evidence="2" id="KW-0233">DNA recombination</keyword>
<organism evidence="5 6">
    <name type="scientific">Terrisporobacter othiniensis</name>
    <dbReference type="NCBI Taxonomy" id="1577792"/>
    <lineage>
        <taxon>Bacteria</taxon>
        <taxon>Bacillati</taxon>
        <taxon>Bacillota</taxon>
        <taxon>Clostridia</taxon>
        <taxon>Peptostreptococcales</taxon>
        <taxon>Peptostreptococcaceae</taxon>
        <taxon>Terrisporobacter</taxon>
    </lineage>
</organism>
<evidence type="ECO:0000313" key="5">
    <source>
        <dbReference type="EMBL" id="KHS56892.1"/>
    </source>
</evidence>
<sequence>MNHVVLVGRLTKDPELRYIPGSGTPVANFTLAIDRDYAKKDGTKDTDFIPVEVMGKAADFCANYISKGRLVAVQGTLRVDRYQTQSGENRTFTKVSAKSVQALESNKNRSENPYGEGHQGSQPTFEPNFEAPQGLDPNGFQAIDDDEIPF</sequence>
<dbReference type="HAMAP" id="MF_00984">
    <property type="entry name" value="SSB"/>
    <property type="match status" value="1"/>
</dbReference>
<dbReference type="GO" id="GO:0006260">
    <property type="term" value="P:DNA replication"/>
    <property type="evidence" value="ECO:0007669"/>
    <property type="project" value="UniProtKB-UniRule"/>
</dbReference>
<comment type="subunit">
    <text evidence="2">Homotetramer.</text>
</comment>
<dbReference type="Pfam" id="PF00436">
    <property type="entry name" value="SSB"/>
    <property type="match status" value="1"/>
</dbReference>
<dbReference type="InterPro" id="IPR012340">
    <property type="entry name" value="NA-bd_OB-fold"/>
</dbReference>
<comment type="caution">
    <text evidence="5">The sequence shown here is derived from an EMBL/GenBank/DDBJ whole genome shotgun (WGS) entry which is preliminary data.</text>
</comment>
<feature type="short sequence motif" description="Important for interaction with partner proteins" evidence="2">
    <location>
        <begin position="145"/>
        <end position="150"/>
    </location>
</feature>
<dbReference type="RefSeq" id="WP_039679968.1">
    <property type="nucleotide sequence ID" value="NZ_JAWGXO010000019.1"/>
</dbReference>
<feature type="compositionally biased region" description="Polar residues" evidence="4">
    <location>
        <begin position="86"/>
        <end position="105"/>
    </location>
</feature>
<gene>
    <name evidence="5" type="ORF">QX51_11020</name>
</gene>
<dbReference type="AlphaFoldDB" id="A0A0B3W3C4"/>
<feature type="region of interest" description="Disordered" evidence="4">
    <location>
        <begin position="86"/>
        <end position="150"/>
    </location>
</feature>
<protein>
    <recommendedName>
        <fullName evidence="2 3">Single-stranded DNA-binding protein</fullName>
        <shortName evidence="2">SSB</shortName>
    </recommendedName>
</protein>
<evidence type="ECO:0000256" key="2">
    <source>
        <dbReference type="HAMAP-Rule" id="MF_00984"/>
    </source>
</evidence>
<dbReference type="GO" id="GO:0009295">
    <property type="term" value="C:nucleoid"/>
    <property type="evidence" value="ECO:0007669"/>
    <property type="project" value="TreeGrafter"/>
</dbReference>
<dbReference type="GO" id="GO:0006310">
    <property type="term" value="P:DNA recombination"/>
    <property type="evidence" value="ECO:0007669"/>
    <property type="project" value="UniProtKB-UniRule"/>
</dbReference>
<dbReference type="GO" id="GO:0006281">
    <property type="term" value="P:DNA repair"/>
    <property type="evidence" value="ECO:0007669"/>
    <property type="project" value="UniProtKB-UniRule"/>
</dbReference>
<evidence type="ECO:0000256" key="4">
    <source>
        <dbReference type="SAM" id="MobiDB-lite"/>
    </source>
</evidence>
<evidence type="ECO:0000256" key="3">
    <source>
        <dbReference type="PIRNR" id="PIRNR002070"/>
    </source>
</evidence>
<dbReference type="InterPro" id="IPR011344">
    <property type="entry name" value="ssDNA-bd"/>
</dbReference>
<dbReference type="InterPro" id="IPR000424">
    <property type="entry name" value="Primosome_PriB/ssb"/>
</dbReference>
<dbReference type="PANTHER" id="PTHR10302">
    <property type="entry name" value="SINGLE-STRANDED DNA-BINDING PROTEIN"/>
    <property type="match status" value="1"/>
</dbReference>
<dbReference type="SUPFAM" id="SSF50249">
    <property type="entry name" value="Nucleic acid-binding proteins"/>
    <property type="match status" value="1"/>
</dbReference>
<dbReference type="Proteomes" id="UP000031189">
    <property type="component" value="Unassembled WGS sequence"/>
</dbReference>
<dbReference type="GO" id="GO:0003697">
    <property type="term" value="F:single-stranded DNA binding"/>
    <property type="evidence" value="ECO:0007669"/>
    <property type="project" value="UniProtKB-UniRule"/>
</dbReference>
<keyword evidence="2" id="KW-0235">DNA replication</keyword>
<dbReference type="PROSITE" id="PS50935">
    <property type="entry name" value="SSB"/>
    <property type="match status" value="1"/>
</dbReference>
<dbReference type="PIRSF" id="PIRSF002070">
    <property type="entry name" value="SSB"/>
    <property type="match status" value="1"/>
</dbReference>
<evidence type="ECO:0000313" key="6">
    <source>
        <dbReference type="Proteomes" id="UP000031189"/>
    </source>
</evidence>
<evidence type="ECO:0000256" key="1">
    <source>
        <dbReference type="ARBA" id="ARBA00023125"/>
    </source>
</evidence>
<proteinExistence type="inferred from homology"/>
<keyword evidence="2" id="KW-0234">DNA repair</keyword>
<comment type="function">
    <text evidence="2">Plays an important role in DNA replication, recombination and repair. Binds to ssDNA and to an array of partner proteins to recruit them to their sites of action during DNA metabolism.</text>
</comment>
<dbReference type="PANTHER" id="PTHR10302:SF27">
    <property type="entry name" value="SINGLE-STRANDED DNA-BINDING PROTEIN"/>
    <property type="match status" value="1"/>
</dbReference>
<dbReference type="NCBIfam" id="TIGR00621">
    <property type="entry name" value="ssb"/>
    <property type="match status" value="1"/>
</dbReference>
<dbReference type="OrthoDB" id="9809878at2"/>